<dbReference type="GO" id="GO:0006281">
    <property type="term" value="P:DNA repair"/>
    <property type="evidence" value="ECO:0007669"/>
    <property type="project" value="InterPro"/>
</dbReference>
<protein>
    <submittedName>
        <fullName evidence="4">Competence protein ComEA</fullName>
    </submittedName>
</protein>
<dbReference type="GO" id="GO:0003677">
    <property type="term" value="F:DNA binding"/>
    <property type="evidence" value="ECO:0007669"/>
    <property type="project" value="InterPro"/>
</dbReference>
<dbReference type="EMBL" id="SOAW01000001">
    <property type="protein sequence ID" value="TDT33915.1"/>
    <property type="molecule type" value="Genomic_DNA"/>
</dbReference>
<dbReference type="Proteomes" id="UP000295371">
    <property type="component" value="Unassembled WGS sequence"/>
</dbReference>
<feature type="region of interest" description="Disordered" evidence="1">
    <location>
        <begin position="38"/>
        <end position="67"/>
    </location>
</feature>
<reference evidence="4 5" key="1">
    <citation type="submission" date="2019-03" db="EMBL/GenBank/DDBJ databases">
        <title>Genomic Encyclopedia of Archaeal and Bacterial Type Strains, Phase II (KMG-II): from individual species to whole genera.</title>
        <authorList>
            <person name="Goeker M."/>
        </authorList>
    </citation>
    <scope>NUCLEOTIDE SEQUENCE [LARGE SCALE GENOMIC DNA]</scope>
    <source>
        <strain evidence="4 5">DSM 24323</strain>
    </source>
</reference>
<dbReference type="PANTHER" id="PTHR21180:SF32">
    <property type="entry name" value="ENDONUCLEASE_EXONUCLEASE_PHOSPHATASE FAMILY DOMAIN-CONTAINING PROTEIN 1"/>
    <property type="match status" value="1"/>
</dbReference>
<evidence type="ECO:0000256" key="1">
    <source>
        <dbReference type="SAM" id="MobiDB-lite"/>
    </source>
</evidence>
<proteinExistence type="predicted"/>
<dbReference type="GO" id="GO:0015628">
    <property type="term" value="P:protein secretion by the type II secretion system"/>
    <property type="evidence" value="ECO:0007669"/>
    <property type="project" value="TreeGrafter"/>
</dbReference>
<dbReference type="GO" id="GO:0015627">
    <property type="term" value="C:type II protein secretion system complex"/>
    <property type="evidence" value="ECO:0007669"/>
    <property type="project" value="TreeGrafter"/>
</dbReference>
<dbReference type="Gene3D" id="1.10.150.320">
    <property type="entry name" value="Photosystem II 12 kDa extrinsic protein"/>
    <property type="match status" value="1"/>
</dbReference>
<dbReference type="InterPro" id="IPR051675">
    <property type="entry name" value="Endo/Exo/Phosphatase_dom_1"/>
</dbReference>
<organism evidence="4 5">
    <name type="scientific">Naumannella halotolerans</name>
    <dbReference type="NCBI Taxonomy" id="993414"/>
    <lineage>
        <taxon>Bacteria</taxon>
        <taxon>Bacillati</taxon>
        <taxon>Actinomycetota</taxon>
        <taxon>Actinomycetes</taxon>
        <taxon>Propionibacteriales</taxon>
        <taxon>Propionibacteriaceae</taxon>
        <taxon>Naumannella</taxon>
    </lineage>
</organism>
<evidence type="ECO:0000313" key="5">
    <source>
        <dbReference type="Proteomes" id="UP000295371"/>
    </source>
</evidence>
<keyword evidence="2" id="KW-0472">Membrane</keyword>
<keyword evidence="2" id="KW-1133">Transmembrane helix</keyword>
<dbReference type="SMART" id="SM00278">
    <property type="entry name" value="HhH1"/>
    <property type="match status" value="2"/>
</dbReference>
<sequence>MGTGAADGVYMADLFGDARVTDRVRQRLEEMVAGSVTVPVDDRVRSPDHRRPDTRSRRRPGADERPRRAVMRVGGEDPDDRPTEVLHPDPDWLAEVATLRRRRADADGTSETAAARPRPAGVPRLGQEPPAGEVTDPVAERWPPGRRRFTALHVVVLLVLVGLLVGVFGFRSWLNRPVPIEAVAVPAATGSVAAAPTAEASVTQRVTVHVLGEVEEPGVVELAAGSRVDDALAAAGGLSEGADPAELNLAQPLSDGQQIVVGSSSEPAGEVRGGGDSGGGDNGATTGAEGSGTKININTATAGELEALPGVGPKTAAKIIAWRTEQGPFASIEELQDVSGIGPKTYAELAPLISV</sequence>
<dbReference type="PANTHER" id="PTHR21180">
    <property type="entry name" value="ENDONUCLEASE/EXONUCLEASE/PHOSPHATASE FAMILY DOMAIN-CONTAINING PROTEIN 1"/>
    <property type="match status" value="1"/>
</dbReference>
<feature type="compositionally biased region" description="Basic and acidic residues" evidence="1">
    <location>
        <begin position="40"/>
        <end position="67"/>
    </location>
</feature>
<evidence type="ECO:0000256" key="2">
    <source>
        <dbReference type="SAM" id="Phobius"/>
    </source>
</evidence>
<dbReference type="InterPro" id="IPR019554">
    <property type="entry name" value="Soluble_ligand-bd"/>
</dbReference>
<feature type="domain" description="Helix-hairpin-helix DNA-binding motif class 1" evidence="3">
    <location>
        <begin position="333"/>
        <end position="352"/>
    </location>
</feature>
<dbReference type="Pfam" id="PF10531">
    <property type="entry name" value="SLBB"/>
    <property type="match status" value="1"/>
</dbReference>
<feature type="domain" description="Helix-hairpin-helix DNA-binding motif class 1" evidence="3">
    <location>
        <begin position="303"/>
        <end position="322"/>
    </location>
</feature>
<dbReference type="SUPFAM" id="SSF47781">
    <property type="entry name" value="RuvA domain 2-like"/>
    <property type="match status" value="1"/>
</dbReference>
<dbReference type="Gene3D" id="3.10.560.10">
    <property type="entry name" value="Outer membrane lipoprotein wza domain like"/>
    <property type="match status" value="1"/>
</dbReference>
<dbReference type="InterPro" id="IPR003583">
    <property type="entry name" value="Hlx-hairpin-Hlx_DNA-bd_motif"/>
</dbReference>
<dbReference type="Pfam" id="PF12836">
    <property type="entry name" value="HHH_3"/>
    <property type="match status" value="1"/>
</dbReference>
<feature type="transmembrane region" description="Helical" evidence="2">
    <location>
        <begin position="151"/>
        <end position="174"/>
    </location>
</feature>
<dbReference type="NCBIfam" id="TIGR00426">
    <property type="entry name" value="competence protein ComEA helix-hairpin-helix repeat region"/>
    <property type="match status" value="1"/>
</dbReference>
<name>A0A4R7J9A6_9ACTN</name>
<evidence type="ECO:0000313" key="4">
    <source>
        <dbReference type="EMBL" id="TDT33915.1"/>
    </source>
</evidence>
<dbReference type="AlphaFoldDB" id="A0A4R7J9A6"/>
<feature type="region of interest" description="Disordered" evidence="1">
    <location>
        <begin position="102"/>
        <end position="139"/>
    </location>
</feature>
<feature type="compositionally biased region" description="Gly residues" evidence="1">
    <location>
        <begin position="271"/>
        <end position="282"/>
    </location>
</feature>
<evidence type="ECO:0000259" key="3">
    <source>
        <dbReference type="SMART" id="SM00278"/>
    </source>
</evidence>
<gene>
    <name evidence="4" type="ORF">CLV29_1551</name>
</gene>
<keyword evidence="2" id="KW-0812">Transmembrane</keyword>
<feature type="region of interest" description="Disordered" evidence="1">
    <location>
        <begin position="260"/>
        <end position="294"/>
    </location>
</feature>
<accession>A0A4R7J9A6</accession>
<dbReference type="InterPro" id="IPR010994">
    <property type="entry name" value="RuvA_2-like"/>
</dbReference>
<dbReference type="InterPro" id="IPR004509">
    <property type="entry name" value="Competence_ComEA_HhH"/>
</dbReference>
<keyword evidence="5" id="KW-1185">Reference proteome</keyword>
<comment type="caution">
    <text evidence="4">The sequence shown here is derived from an EMBL/GenBank/DDBJ whole genome shotgun (WGS) entry which is preliminary data.</text>
</comment>